<proteinExistence type="predicted"/>
<reference evidence="2 3" key="1">
    <citation type="submission" date="2021-06" db="EMBL/GenBank/DDBJ databases">
        <authorList>
            <person name="Kallberg Y."/>
            <person name="Tangrot J."/>
            <person name="Rosling A."/>
        </authorList>
    </citation>
    <scope>NUCLEOTIDE SEQUENCE [LARGE SCALE GENOMIC DNA]</scope>
    <source>
        <strain evidence="2 3">120-4 pot B 10/14</strain>
    </source>
</reference>
<evidence type="ECO:0000313" key="2">
    <source>
        <dbReference type="EMBL" id="CAG8577538.1"/>
    </source>
</evidence>
<comment type="caution">
    <text evidence="2">The sequence shown here is derived from an EMBL/GenBank/DDBJ whole genome shotgun (WGS) entry which is preliminary data.</text>
</comment>
<protein>
    <submittedName>
        <fullName evidence="2">29909_t:CDS:1</fullName>
    </submittedName>
</protein>
<dbReference type="EMBL" id="CAJVQB010002509">
    <property type="protein sequence ID" value="CAG8577538.1"/>
    <property type="molecule type" value="Genomic_DNA"/>
</dbReference>
<accession>A0ABN7UGS9</accession>
<gene>
    <name evidence="2" type="ORF">GMARGA_LOCUS5787</name>
</gene>
<name>A0ABN7UGS9_GIGMA</name>
<keyword evidence="3" id="KW-1185">Reference proteome</keyword>
<evidence type="ECO:0000313" key="3">
    <source>
        <dbReference type="Proteomes" id="UP000789901"/>
    </source>
</evidence>
<organism evidence="2 3">
    <name type="scientific">Gigaspora margarita</name>
    <dbReference type="NCBI Taxonomy" id="4874"/>
    <lineage>
        <taxon>Eukaryota</taxon>
        <taxon>Fungi</taxon>
        <taxon>Fungi incertae sedis</taxon>
        <taxon>Mucoromycota</taxon>
        <taxon>Glomeromycotina</taxon>
        <taxon>Glomeromycetes</taxon>
        <taxon>Diversisporales</taxon>
        <taxon>Gigasporaceae</taxon>
        <taxon>Gigaspora</taxon>
    </lineage>
</organism>
<evidence type="ECO:0000256" key="1">
    <source>
        <dbReference type="SAM" id="MobiDB-lite"/>
    </source>
</evidence>
<feature type="region of interest" description="Disordered" evidence="1">
    <location>
        <begin position="18"/>
        <end position="38"/>
    </location>
</feature>
<sequence length="56" mass="6140">MTSWHAVMPKSKIHIATNGAEFESSSDQNERNPIISNVPPEYTTFSSSILLGSSFP</sequence>
<dbReference type="Proteomes" id="UP000789901">
    <property type="component" value="Unassembled WGS sequence"/>
</dbReference>